<organism evidence="1 2">
    <name type="scientific">Alosa alosa</name>
    <name type="common">allis shad</name>
    <dbReference type="NCBI Taxonomy" id="278164"/>
    <lineage>
        <taxon>Eukaryota</taxon>
        <taxon>Metazoa</taxon>
        <taxon>Chordata</taxon>
        <taxon>Craniata</taxon>
        <taxon>Vertebrata</taxon>
        <taxon>Euteleostomi</taxon>
        <taxon>Actinopterygii</taxon>
        <taxon>Neopterygii</taxon>
        <taxon>Teleostei</taxon>
        <taxon>Clupei</taxon>
        <taxon>Clupeiformes</taxon>
        <taxon>Clupeoidei</taxon>
        <taxon>Clupeidae</taxon>
        <taxon>Alosa</taxon>
    </lineage>
</organism>
<dbReference type="AlphaFoldDB" id="A0AAV6FRU7"/>
<name>A0AAV6FRU7_9TELE</name>
<accession>A0AAV6FRU7</accession>
<evidence type="ECO:0000313" key="1">
    <source>
        <dbReference type="EMBL" id="KAG5264467.1"/>
    </source>
</evidence>
<evidence type="ECO:0000313" key="2">
    <source>
        <dbReference type="Proteomes" id="UP000823561"/>
    </source>
</evidence>
<keyword evidence="2" id="KW-1185">Reference proteome</keyword>
<sequence length="103" mass="11065">MKVVLSVDMKKFLVIVIITAFALGVGSLPITGSSDSDSEEALVDPVGAAISRPFYDLWDRTLDRTAESLSKKLQQSMESMFSTLSSAFLSAIMEPVATPPPVL</sequence>
<dbReference type="EMBL" id="JADWDJ010000020">
    <property type="protein sequence ID" value="KAG5264467.1"/>
    <property type="molecule type" value="Genomic_DNA"/>
</dbReference>
<reference evidence="1" key="1">
    <citation type="submission" date="2020-10" db="EMBL/GenBank/DDBJ databases">
        <title>Chromosome-scale genome assembly of the Allis shad, Alosa alosa.</title>
        <authorList>
            <person name="Margot Z."/>
            <person name="Christophe K."/>
            <person name="Cabau C."/>
            <person name="Louis A."/>
            <person name="Berthelot C."/>
            <person name="Parey E."/>
            <person name="Roest Crollius H."/>
            <person name="Montfort J."/>
            <person name="Robinson-Rechavi M."/>
            <person name="Bucao C."/>
            <person name="Bouchez O."/>
            <person name="Gislard M."/>
            <person name="Lluch J."/>
            <person name="Milhes M."/>
            <person name="Lampietro C."/>
            <person name="Lopez Roques C."/>
            <person name="Donnadieu C."/>
            <person name="Braasch I."/>
            <person name="Desvignes T."/>
            <person name="Postlethwait J."/>
            <person name="Bobe J."/>
            <person name="Guiguen Y."/>
        </authorList>
    </citation>
    <scope>NUCLEOTIDE SEQUENCE</scope>
    <source>
        <strain evidence="1">M-15738</strain>
        <tissue evidence="1">Blood</tissue>
    </source>
</reference>
<gene>
    <name evidence="1" type="ORF">AALO_G00254080</name>
</gene>
<protein>
    <submittedName>
        <fullName evidence="1">Uncharacterized protein</fullName>
    </submittedName>
</protein>
<comment type="caution">
    <text evidence="1">The sequence shown here is derived from an EMBL/GenBank/DDBJ whole genome shotgun (WGS) entry which is preliminary data.</text>
</comment>
<proteinExistence type="predicted"/>
<dbReference type="Proteomes" id="UP000823561">
    <property type="component" value="Chromosome 20"/>
</dbReference>